<reference evidence="1 2" key="1">
    <citation type="submission" date="2024-04" db="EMBL/GenBank/DDBJ databases">
        <authorList>
            <person name="Rising A."/>
            <person name="Reimegard J."/>
            <person name="Sonavane S."/>
            <person name="Akerstrom W."/>
            <person name="Nylinder S."/>
            <person name="Hedman E."/>
            <person name="Kallberg Y."/>
        </authorList>
    </citation>
    <scope>NUCLEOTIDE SEQUENCE [LARGE SCALE GENOMIC DNA]</scope>
</reference>
<accession>A0AAV2BD96</accession>
<dbReference type="AlphaFoldDB" id="A0AAV2BD96"/>
<keyword evidence="2" id="KW-1185">Reference proteome</keyword>
<organism evidence="1 2">
    <name type="scientific">Larinioides sclopetarius</name>
    <dbReference type="NCBI Taxonomy" id="280406"/>
    <lineage>
        <taxon>Eukaryota</taxon>
        <taxon>Metazoa</taxon>
        <taxon>Ecdysozoa</taxon>
        <taxon>Arthropoda</taxon>
        <taxon>Chelicerata</taxon>
        <taxon>Arachnida</taxon>
        <taxon>Araneae</taxon>
        <taxon>Araneomorphae</taxon>
        <taxon>Entelegynae</taxon>
        <taxon>Araneoidea</taxon>
        <taxon>Araneidae</taxon>
        <taxon>Larinioides</taxon>
    </lineage>
</organism>
<proteinExistence type="predicted"/>
<protein>
    <submittedName>
        <fullName evidence="1">Uncharacterized protein</fullName>
    </submittedName>
</protein>
<comment type="caution">
    <text evidence="1">The sequence shown here is derived from an EMBL/GenBank/DDBJ whole genome shotgun (WGS) entry which is preliminary data.</text>
</comment>
<name>A0AAV2BD96_9ARAC</name>
<gene>
    <name evidence="1" type="ORF">LARSCL_LOCUS18442</name>
</gene>
<dbReference type="Proteomes" id="UP001497382">
    <property type="component" value="Unassembled WGS sequence"/>
</dbReference>
<evidence type="ECO:0000313" key="2">
    <source>
        <dbReference type="Proteomes" id="UP001497382"/>
    </source>
</evidence>
<dbReference type="EMBL" id="CAXIEN010000336">
    <property type="protein sequence ID" value="CAL1293855.1"/>
    <property type="molecule type" value="Genomic_DNA"/>
</dbReference>
<evidence type="ECO:0000313" key="1">
    <source>
        <dbReference type="EMBL" id="CAL1293855.1"/>
    </source>
</evidence>
<sequence length="108" mass="12228">MSSDPKCNLADLKPVKFSGSQSLALGTLPSVQYGIVQEKLRQSSSKAFHCSVFCPGKRCRYEGAAFWQKEEMPIMGIFSTWVTDDIVTMARPSTEIIEKYKIIKQFRE</sequence>